<gene>
    <name evidence="2" type="ORF">L0668_06590</name>
</gene>
<dbReference type="Proteomes" id="UP001521137">
    <property type="component" value="Unassembled WGS sequence"/>
</dbReference>
<sequence>MNTNTLNAMTVDVEDFFHVSAFESVISPDNWQQFKPRVDINTRRLLDLFASHNVKSTFFVLGWVAERYPDLIKEIHQQGHEIASHGYAHQRATKQTPEVFKQDVLRSLNHLEDLLGEKILGYRAPSFSIGYTNEWAFEILAELGFKYSSSTYPVKHDLYGTPDWPRFAYQRKEGITEIPIPTHRVLGRQTPIGGGGYFRLYPYALTKFLVKSYLKKEQQPYSFYFHPWEIDENQPKVAGASAKSNFRHYINLDKTYGKLDKLLDDFSWDTMRNVYNITVD</sequence>
<dbReference type="InterPro" id="IPR014344">
    <property type="entry name" value="XrtA_polysacc_deacetyl"/>
</dbReference>
<dbReference type="CDD" id="cd10941">
    <property type="entry name" value="CE4_PuuE_HpPgdA_like_2"/>
    <property type="match status" value="1"/>
</dbReference>
<dbReference type="InterPro" id="IPR022560">
    <property type="entry name" value="DUF3473"/>
</dbReference>
<dbReference type="Pfam" id="PF01522">
    <property type="entry name" value="Polysacc_deac_1"/>
    <property type="match status" value="1"/>
</dbReference>
<dbReference type="SUPFAM" id="SSF88713">
    <property type="entry name" value="Glycoside hydrolase/deacetylase"/>
    <property type="match status" value="1"/>
</dbReference>
<dbReference type="PANTHER" id="PTHR47561">
    <property type="entry name" value="POLYSACCHARIDE DEACETYLASE FAMILY PROTEIN (AFU_ORTHOLOGUE AFUA_6G05030)"/>
    <property type="match status" value="1"/>
</dbReference>
<organism evidence="2 3">
    <name type="scientific">Paraglaciecola algarum</name>
    <dbReference type="NCBI Taxonomy" id="3050085"/>
    <lineage>
        <taxon>Bacteria</taxon>
        <taxon>Pseudomonadati</taxon>
        <taxon>Pseudomonadota</taxon>
        <taxon>Gammaproteobacteria</taxon>
        <taxon>Alteromonadales</taxon>
        <taxon>Alteromonadaceae</taxon>
        <taxon>Paraglaciecola</taxon>
    </lineage>
</organism>
<comment type="caution">
    <text evidence="2">The sequence shown here is derived from an EMBL/GenBank/DDBJ whole genome shotgun (WGS) entry which is preliminary data.</text>
</comment>
<accession>A0ABS9D4F7</accession>
<dbReference type="InterPro" id="IPR011330">
    <property type="entry name" value="Glyco_hydro/deAcase_b/a-brl"/>
</dbReference>
<protein>
    <submittedName>
        <fullName evidence="2">DUF3473 domain-containing protein</fullName>
    </submittedName>
</protein>
<reference evidence="2 3" key="1">
    <citation type="submission" date="2022-01" db="EMBL/GenBank/DDBJ databases">
        <title>Paraglaciecola sp. G1-23.</title>
        <authorList>
            <person name="Jin M.S."/>
            <person name="Han D.M."/>
            <person name="Kim H.M."/>
            <person name="Jeon C.O."/>
        </authorList>
    </citation>
    <scope>NUCLEOTIDE SEQUENCE [LARGE SCALE GENOMIC DNA]</scope>
    <source>
        <strain evidence="2 3">G1-23</strain>
    </source>
</reference>
<feature type="domain" description="NodB homology" evidence="1">
    <location>
        <begin position="28"/>
        <end position="280"/>
    </location>
</feature>
<dbReference type="InterPro" id="IPR045235">
    <property type="entry name" value="PuuE_HpPgdA-like"/>
</dbReference>
<proteinExistence type="predicted"/>
<dbReference type="EMBL" id="JAKGAS010000003">
    <property type="protein sequence ID" value="MCF2947766.1"/>
    <property type="molecule type" value="Genomic_DNA"/>
</dbReference>
<dbReference type="PROSITE" id="PS51677">
    <property type="entry name" value="NODB"/>
    <property type="match status" value="1"/>
</dbReference>
<dbReference type="Pfam" id="PF11959">
    <property type="entry name" value="DUF3473"/>
    <property type="match status" value="1"/>
</dbReference>
<name>A0ABS9D4F7_9ALTE</name>
<evidence type="ECO:0000313" key="2">
    <source>
        <dbReference type="EMBL" id="MCF2947766.1"/>
    </source>
</evidence>
<dbReference type="InterPro" id="IPR002509">
    <property type="entry name" value="NODB_dom"/>
</dbReference>
<dbReference type="NCBIfam" id="TIGR03006">
    <property type="entry name" value="pepcterm_polyde"/>
    <property type="match status" value="1"/>
</dbReference>
<keyword evidence="3" id="KW-1185">Reference proteome</keyword>
<dbReference type="PANTHER" id="PTHR47561:SF1">
    <property type="entry name" value="POLYSACCHARIDE DEACETYLASE FAMILY PROTEIN (AFU_ORTHOLOGUE AFUA_6G05030)"/>
    <property type="match status" value="1"/>
</dbReference>
<evidence type="ECO:0000259" key="1">
    <source>
        <dbReference type="PROSITE" id="PS51677"/>
    </source>
</evidence>
<evidence type="ECO:0000313" key="3">
    <source>
        <dbReference type="Proteomes" id="UP001521137"/>
    </source>
</evidence>
<dbReference type="Gene3D" id="3.20.20.370">
    <property type="entry name" value="Glycoside hydrolase/deacetylase"/>
    <property type="match status" value="1"/>
</dbReference>